<dbReference type="InterPro" id="IPR050237">
    <property type="entry name" value="ATP-dep_AMP-bd_enzyme"/>
</dbReference>
<dbReference type="Gene3D" id="3.40.50.12780">
    <property type="entry name" value="N-terminal domain of ligase-like"/>
    <property type="match status" value="1"/>
</dbReference>
<dbReference type="EMBL" id="CP044456">
    <property type="protein sequence ID" value="QIC71820.1"/>
    <property type="molecule type" value="Genomic_DNA"/>
</dbReference>
<dbReference type="Proteomes" id="UP000503440">
    <property type="component" value="Plasmid pB18-1"/>
</dbReference>
<dbReference type="SUPFAM" id="SSF56801">
    <property type="entry name" value="Acetyl-CoA synthetase-like"/>
    <property type="match status" value="1"/>
</dbReference>
<dbReference type="InterPro" id="IPR045851">
    <property type="entry name" value="AMP-bd_C_sf"/>
</dbReference>
<dbReference type="AlphaFoldDB" id="A0A6C0Y6T7"/>
<proteinExistence type="predicted"/>
<keyword evidence="2" id="KW-0614">Plasmid</keyword>
<geneLocation type="plasmid" evidence="3">
    <name>pb18-1</name>
</geneLocation>
<evidence type="ECO:0000313" key="2">
    <source>
        <dbReference type="EMBL" id="QIC71820.1"/>
    </source>
</evidence>
<reference evidence="2 3" key="1">
    <citation type="submission" date="2019-09" db="EMBL/GenBank/DDBJ databases">
        <title>Non-baumannii Acinetobacter spp. carrying blaNDM-1 isolated in China.</title>
        <authorList>
            <person name="Cui C."/>
            <person name="Chen C."/>
            <person name="Sun J."/>
            <person name="Liu Y."/>
        </authorList>
    </citation>
    <scope>NUCLEOTIDE SEQUENCE [LARGE SCALE GENOMIC DNA]</scope>
    <source>
        <strain evidence="2 3">B18</strain>
        <plasmid evidence="3">pb18-1</plasmid>
    </source>
</reference>
<evidence type="ECO:0000259" key="1">
    <source>
        <dbReference type="Pfam" id="PF00501"/>
    </source>
</evidence>
<keyword evidence="2" id="KW-0436">Ligase</keyword>
<feature type="domain" description="AMP-dependent synthetase/ligase" evidence="1">
    <location>
        <begin position="148"/>
        <end position="348"/>
    </location>
</feature>
<dbReference type="Pfam" id="PF00501">
    <property type="entry name" value="AMP-binding"/>
    <property type="match status" value="1"/>
</dbReference>
<dbReference type="CDD" id="cd04433">
    <property type="entry name" value="AFD_class_I"/>
    <property type="match status" value="1"/>
</dbReference>
<dbReference type="Gene3D" id="3.30.300.30">
    <property type="match status" value="1"/>
</dbReference>
<dbReference type="InterPro" id="IPR042099">
    <property type="entry name" value="ANL_N_sf"/>
</dbReference>
<name>A0A6C0Y6T7_9GAMM</name>
<gene>
    <name evidence="2" type="ORF">FSC09_15635</name>
</gene>
<dbReference type="GO" id="GO:0016878">
    <property type="term" value="F:acid-thiol ligase activity"/>
    <property type="evidence" value="ECO:0007669"/>
    <property type="project" value="UniProtKB-ARBA"/>
</dbReference>
<dbReference type="RefSeq" id="WP_163146479.1">
    <property type="nucleotide sequence ID" value="NZ_CP044456.1"/>
</dbReference>
<accession>A0A6C0Y6T7</accession>
<evidence type="ECO:0000313" key="3">
    <source>
        <dbReference type="Proteomes" id="UP000503440"/>
    </source>
</evidence>
<dbReference type="PANTHER" id="PTHR43767:SF1">
    <property type="entry name" value="NONRIBOSOMAL PEPTIDE SYNTHASE PES1 (EUROFUNG)-RELATED"/>
    <property type="match status" value="1"/>
</dbReference>
<sequence>MSIRNSILDIILQHDSSQVAIVYGNKSWTYTELSERCLWWKEHLTNKVSQGEIVVCDFESDPFEYICKFIGVVSAGGIHLSTRDRYTTWSRLQRLGTPWSAITSLSDAGVLTEFSSLRTAINKHDGNIFLKNELPESSLYSSGRILETSGSTGEPKWVYWTEYNLIQDRKSWINDLSLNLQDSILNLHALDFAHGIDVHVLPALFIGITVVHHNIRSDDVTDIINSISKHNVTMMSALPSHYTYLAINSTDPNLGNNVRWALTGGALLSPVTISMIQNKAGLKLKRLYGATEAGIMCADLEKDNQSIPTLWPMNGIEMKVRPLKAVSDKFPNIGEPYFKRTHMASLYWGDEVRTESTFGDGWYKTGDAVSINDDGSIAVLGRAEDVWFDNTTQKLQSAGEISSAISEIHGINEVAVFPPSTPSAKPTIFCTIDPQISISTLNEYITEKLDQLLIEATIFLGNDWPRTIVGKPARRALLAWTTE</sequence>
<dbReference type="InterPro" id="IPR000873">
    <property type="entry name" value="AMP-dep_synth/lig_dom"/>
</dbReference>
<protein>
    <submittedName>
        <fullName evidence="2">Long-chain fatty acid--CoA ligase</fullName>
    </submittedName>
</protein>
<organism evidence="2 3">
    <name type="scientific">Acinetobacter indicus</name>
    <dbReference type="NCBI Taxonomy" id="756892"/>
    <lineage>
        <taxon>Bacteria</taxon>
        <taxon>Pseudomonadati</taxon>
        <taxon>Pseudomonadota</taxon>
        <taxon>Gammaproteobacteria</taxon>
        <taxon>Moraxellales</taxon>
        <taxon>Moraxellaceae</taxon>
        <taxon>Acinetobacter</taxon>
    </lineage>
</organism>
<dbReference type="PANTHER" id="PTHR43767">
    <property type="entry name" value="LONG-CHAIN-FATTY-ACID--COA LIGASE"/>
    <property type="match status" value="1"/>
</dbReference>